<comment type="caution">
    <text evidence="5">The sequence shown here is derived from an EMBL/GenBank/DDBJ whole genome shotgun (WGS) entry which is preliminary data.</text>
</comment>
<dbReference type="Pfam" id="PF11707">
    <property type="entry name" value="Npa1"/>
    <property type="match status" value="1"/>
</dbReference>
<dbReference type="GO" id="GO:0005730">
    <property type="term" value="C:nucleolus"/>
    <property type="evidence" value="ECO:0007669"/>
    <property type="project" value="TreeGrafter"/>
</dbReference>
<evidence type="ECO:0000259" key="3">
    <source>
        <dbReference type="Pfam" id="PF16201"/>
    </source>
</evidence>
<reference evidence="5" key="1">
    <citation type="journal article" date="2021" name="Nat. Commun.">
        <title>Genetic determinants of endophytism in the Arabidopsis root mycobiome.</title>
        <authorList>
            <person name="Mesny F."/>
            <person name="Miyauchi S."/>
            <person name="Thiergart T."/>
            <person name="Pickel B."/>
            <person name="Atanasova L."/>
            <person name="Karlsson M."/>
            <person name="Huettel B."/>
            <person name="Barry K.W."/>
            <person name="Haridas S."/>
            <person name="Chen C."/>
            <person name="Bauer D."/>
            <person name="Andreopoulos W."/>
            <person name="Pangilinan J."/>
            <person name="LaButti K."/>
            <person name="Riley R."/>
            <person name="Lipzen A."/>
            <person name="Clum A."/>
            <person name="Drula E."/>
            <person name="Henrissat B."/>
            <person name="Kohler A."/>
            <person name="Grigoriev I.V."/>
            <person name="Martin F.M."/>
            <person name="Hacquard S."/>
        </authorList>
    </citation>
    <scope>NUCLEOTIDE SEQUENCE</scope>
    <source>
        <strain evidence="5">MPI-CAGE-CH-0243</strain>
    </source>
</reference>
<dbReference type="AlphaFoldDB" id="A0A9P9IS53"/>
<proteinExistence type="predicted"/>
<dbReference type="InterPro" id="IPR032436">
    <property type="entry name" value="URB1_C"/>
</dbReference>
<feature type="domain" description="URB1 N-terminal" evidence="2">
    <location>
        <begin position="117"/>
        <end position="465"/>
    </location>
</feature>
<evidence type="ECO:0000313" key="6">
    <source>
        <dbReference type="Proteomes" id="UP000700596"/>
    </source>
</evidence>
<feature type="region of interest" description="Disordered" evidence="1">
    <location>
        <begin position="1"/>
        <end position="42"/>
    </location>
</feature>
<accession>A0A9P9IS53</accession>
<name>A0A9P9IS53_9PLEO</name>
<dbReference type="GO" id="GO:0000466">
    <property type="term" value="P:maturation of 5.8S rRNA from tricistronic rRNA transcript (SSU-rRNA, 5.8S rRNA, LSU-rRNA)"/>
    <property type="evidence" value="ECO:0007669"/>
    <property type="project" value="TreeGrafter"/>
</dbReference>
<dbReference type="InterPro" id="IPR039844">
    <property type="entry name" value="URB1"/>
</dbReference>
<keyword evidence="6" id="KW-1185">Reference proteome</keyword>
<dbReference type="Pfam" id="PF26140">
    <property type="entry name" value="HEAT_URB1"/>
    <property type="match status" value="1"/>
</dbReference>
<evidence type="ECO:0000259" key="2">
    <source>
        <dbReference type="Pfam" id="PF11707"/>
    </source>
</evidence>
<dbReference type="Pfam" id="PF16201">
    <property type="entry name" value="NopRA1"/>
    <property type="match status" value="1"/>
</dbReference>
<evidence type="ECO:0000256" key="1">
    <source>
        <dbReference type="SAM" id="MobiDB-lite"/>
    </source>
</evidence>
<protein>
    <submittedName>
        <fullName evidence="5">Ribosome 60S biogenesis N-terminal-domain-containing protein</fullName>
    </submittedName>
</protein>
<evidence type="ECO:0000313" key="5">
    <source>
        <dbReference type="EMBL" id="KAH7130426.1"/>
    </source>
</evidence>
<dbReference type="InterPro" id="IPR021714">
    <property type="entry name" value="URB1_N"/>
</dbReference>
<feature type="domain" description="URB1 central HEAT repeat" evidence="4">
    <location>
        <begin position="656"/>
        <end position="837"/>
    </location>
</feature>
<dbReference type="OrthoDB" id="72892at2759"/>
<feature type="compositionally biased region" description="Basic and acidic residues" evidence="1">
    <location>
        <begin position="1"/>
        <end position="27"/>
    </location>
</feature>
<dbReference type="GO" id="GO:0000463">
    <property type="term" value="P:maturation of LSU-rRNA from tricistronic rRNA transcript (SSU-rRNA, 5.8S rRNA, LSU-rRNA)"/>
    <property type="evidence" value="ECO:0007669"/>
    <property type="project" value="TreeGrafter"/>
</dbReference>
<feature type="domain" description="URB1 C-terminal" evidence="3">
    <location>
        <begin position="924"/>
        <end position="1118"/>
    </location>
</feature>
<gene>
    <name evidence="5" type="ORF">B0J11DRAFT_251658</name>
</gene>
<evidence type="ECO:0000259" key="4">
    <source>
        <dbReference type="Pfam" id="PF26140"/>
    </source>
</evidence>
<organism evidence="5 6">
    <name type="scientific">Dendryphion nanum</name>
    <dbReference type="NCBI Taxonomy" id="256645"/>
    <lineage>
        <taxon>Eukaryota</taxon>
        <taxon>Fungi</taxon>
        <taxon>Dikarya</taxon>
        <taxon>Ascomycota</taxon>
        <taxon>Pezizomycotina</taxon>
        <taxon>Dothideomycetes</taxon>
        <taxon>Pleosporomycetidae</taxon>
        <taxon>Pleosporales</taxon>
        <taxon>Torulaceae</taxon>
        <taxon>Dendryphion</taxon>
    </lineage>
</organism>
<sequence length="1165" mass="131069">MAKRVAPEGESKVSGDERHQKRQRIENSTEYNSPQPGARANPQVVEVTSAHELQKALASTPSGYRNGIQFLKKFLDSILYSTEEHDLPRKRAILREYLDINTKGARDDRDTEFIPVIFQAWDYAVETDLEALQTQVPAVLALLLKVFSTHPDFLNYGTLLCKATLRSTIIRRLNRNLSAPPSKETIISPLLRLLTEISRYNDGAHAKAVYAKRDSTLEPKILGRNISLWKDMKDESEPVIKRPSVRVNAVRYLLVHLKYQDEIAKADILSNSIIVRNLFDYISTDHSSLIFDILNVMKTHVFMDKTLPRYVKSKILNGKALSHIASLYRNQPIEGSIAEDHQTPDQVAHDFLMTVCTSPAYGVMLPSSGFYPAANLDEDGDGGVDEVDGLTAELSIDHAEIVSGRSHVRNVILAEFIRTLKPHASTLQQELILAIFKALPDLVADYFGHKETFQFDPKLTSTWIGFSSFLYSTIELPVPSYLGAKRAFREHPPAVSVLIQSILPRPLTQQVLSKCLSTNSDLVNFFAVRLLVVAFHKLRAVLKQMNDAASLRSSRSWEYAAQRLRDEFTKRCPPMSNVIMAFRRPSFMKAIMREAITRLLKLYHEIIPQAALSEKFDVSVALCNALIEAEKPADVPEDKAFRIMELEHWIQMARYSPTTRWWQKTKTLPHSPFITLLRLAASSAQAELYVGIKTPLVAVLKEIDMVQMTTQPNALDTVIASLSAAGGSPTPSPQVLDFLDDCCARFIKTPIKYFDDLGSMILRVHGDDASPGPISPLLMTIVQQWPFKGGKTEKGNPAEPLAQWLSKLLYLLKLIGEDEKLLDAIRDSLVESADKAYQDVLRDSFLWKMGKEKAKEALKLATGADFSGSERSSASPAPKAQPKEVVNDIAISLEEPPQEDERHAGLNRWRKKDLDESIDDGDIGELLLCLCSAHTEIRLQALGNIRQLYAKIEATNDPELLQLRIIVGTVLETAQLTVYDQPFPYTGGIFAARAITVISDPAHFLFGKINTFLLKGPKWAVANIPRYFSRVIMTGENEMEGSYHKEVHWYLDYLLDALRTSEDMEIYRSRNMFERLLTYYLSASCGVPAKERILRVLLRAVAVGGSTTLITRCGLVSWIRMRLDSNDQRRKTLRFLGKRLWETCDRAKVGKWSSGTMDEVVALIA</sequence>
<dbReference type="PANTHER" id="PTHR13500">
    <property type="entry name" value="NUCLEOLAR PRERIBOSOMAL-ASSOCIATED PROTEIN 1"/>
    <property type="match status" value="1"/>
</dbReference>
<dbReference type="Proteomes" id="UP000700596">
    <property type="component" value="Unassembled WGS sequence"/>
</dbReference>
<dbReference type="PANTHER" id="PTHR13500:SF0">
    <property type="entry name" value="NUCLEOLAR PRE-RIBOSOMAL-ASSOCIATED PROTEIN 1"/>
    <property type="match status" value="1"/>
</dbReference>
<dbReference type="InterPro" id="IPR059018">
    <property type="entry name" value="HEAT_URB1"/>
</dbReference>
<dbReference type="EMBL" id="JAGMWT010000004">
    <property type="protein sequence ID" value="KAH7130426.1"/>
    <property type="molecule type" value="Genomic_DNA"/>
</dbReference>